<proteinExistence type="predicted"/>
<gene>
    <name evidence="1" type="ORF">QFC20_000952</name>
</gene>
<evidence type="ECO:0000313" key="1">
    <source>
        <dbReference type="EMBL" id="KAJ9115626.1"/>
    </source>
</evidence>
<keyword evidence="2" id="KW-1185">Reference proteome</keyword>
<dbReference type="EMBL" id="JASBWS010000005">
    <property type="protein sequence ID" value="KAJ9115626.1"/>
    <property type="molecule type" value="Genomic_DNA"/>
</dbReference>
<protein>
    <submittedName>
        <fullName evidence="1">Uncharacterized protein</fullName>
    </submittedName>
</protein>
<name>A0ACC2WW45_9TREE</name>
<organism evidence="1 2">
    <name type="scientific">Naganishia adeliensis</name>
    <dbReference type="NCBI Taxonomy" id="92952"/>
    <lineage>
        <taxon>Eukaryota</taxon>
        <taxon>Fungi</taxon>
        <taxon>Dikarya</taxon>
        <taxon>Basidiomycota</taxon>
        <taxon>Agaricomycotina</taxon>
        <taxon>Tremellomycetes</taxon>
        <taxon>Filobasidiales</taxon>
        <taxon>Filobasidiaceae</taxon>
        <taxon>Naganishia</taxon>
    </lineage>
</organism>
<evidence type="ECO:0000313" key="2">
    <source>
        <dbReference type="Proteomes" id="UP001230649"/>
    </source>
</evidence>
<comment type="caution">
    <text evidence="1">The sequence shown here is derived from an EMBL/GenBank/DDBJ whole genome shotgun (WGS) entry which is preliminary data.</text>
</comment>
<accession>A0ACC2WW45</accession>
<sequence length="330" mass="36009">MTGAPPPYEAATGGLAPSINVTSAPSQPSSSAQHATGSHSHGPHHNEFEDDSSEDEMDSDGMLHPLKNDVEGRKSMDDEYRELPEGWIRCFDKNSNHHFYVDTKTERTTWLHPYDDPVYLQSLPDTHPANPNSEAARAARVKHEELSKAAQQKQAARSSSSSAGPSSSRTSGGRQDVHAAAQAAMAGGQPHAAERSAGGKLKDKLLGSTKEERRRAKEMQKEQDRKAAEQYLARRKALMEKRANDPRLQGYYSNPYSYSAPRTPYSRYDVYGPRYGYRDPYYGRGYYGNTGYGYGPGLGMGGMLIFHPASQGMGLGAGMLGGALLGGLMF</sequence>
<dbReference type="Proteomes" id="UP001230649">
    <property type="component" value="Unassembled WGS sequence"/>
</dbReference>
<reference evidence="1" key="1">
    <citation type="submission" date="2023-04" db="EMBL/GenBank/DDBJ databases">
        <title>Draft Genome sequencing of Naganishia species isolated from polar environments using Oxford Nanopore Technology.</title>
        <authorList>
            <person name="Leo P."/>
            <person name="Venkateswaran K."/>
        </authorList>
    </citation>
    <scope>NUCLEOTIDE SEQUENCE</scope>
    <source>
        <strain evidence="1">MNA-CCFEE 5262</strain>
    </source>
</reference>